<keyword evidence="2" id="KW-1185">Reference proteome</keyword>
<accession>A0A397TY04</accession>
<name>A0A397TY04_9GLOM</name>
<protein>
    <submittedName>
        <fullName evidence="1">Uncharacterized protein</fullName>
    </submittedName>
</protein>
<dbReference type="AlphaFoldDB" id="A0A397TY04"/>
<dbReference type="EMBL" id="QKWP01003198">
    <property type="protein sequence ID" value="RIB01309.1"/>
    <property type="molecule type" value="Genomic_DNA"/>
</dbReference>
<proteinExistence type="predicted"/>
<gene>
    <name evidence="1" type="ORF">C2G38_2231253</name>
</gene>
<reference evidence="1 2" key="1">
    <citation type="submission" date="2018-06" db="EMBL/GenBank/DDBJ databases">
        <title>Comparative genomics reveals the genomic features of Rhizophagus irregularis, R. cerebriforme, R. diaphanum and Gigaspora rosea, and their symbiotic lifestyle signature.</title>
        <authorList>
            <person name="Morin E."/>
            <person name="San Clemente H."/>
            <person name="Chen E.C.H."/>
            <person name="De La Providencia I."/>
            <person name="Hainaut M."/>
            <person name="Kuo A."/>
            <person name="Kohler A."/>
            <person name="Murat C."/>
            <person name="Tang N."/>
            <person name="Roy S."/>
            <person name="Loubradou J."/>
            <person name="Henrissat B."/>
            <person name="Grigoriev I.V."/>
            <person name="Corradi N."/>
            <person name="Roux C."/>
            <person name="Martin F.M."/>
        </authorList>
    </citation>
    <scope>NUCLEOTIDE SEQUENCE [LARGE SCALE GENOMIC DNA]</scope>
    <source>
        <strain evidence="1 2">DAOM 194757</strain>
    </source>
</reference>
<evidence type="ECO:0000313" key="2">
    <source>
        <dbReference type="Proteomes" id="UP000266673"/>
    </source>
</evidence>
<organism evidence="1 2">
    <name type="scientific">Gigaspora rosea</name>
    <dbReference type="NCBI Taxonomy" id="44941"/>
    <lineage>
        <taxon>Eukaryota</taxon>
        <taxon>Fungi</taxon>
        <taxon>Fungi incertae sedis</taxon>
        <taxon>Mucoromycota</taxon>
        <taxon>Glomeromycotina</taxon>
        <taxon>Glomeromycetes</taxon>
        <taxon>Diversisporales</taxon>
        <taxon>Gigasporaceae</taxon>
        <taxon>Gigaspora</taxon>
    </lineage>
</organism>
<dbReference type="Proteomes" id="UP000266673">
    <property type="component" value="Unassembled WGS sequence"/>
</dbReference>
<dbReference type="OrthoDB" id="10447205at2759"/>
<evidence type="ECO:0000313" key="1">
    <source>
        <dbReference type="EMBL" id="RIB01309.1"/>
    </source>
</evidence>
<sequence length="92" mass="10773">MTSHIEIPIQTDKKVHLIKESELFTKYTGVSQDESFIATLDSFDPNNDQKFNLLMYKVITNEVTKTKEISKHSKQLIIVDEEQEENKKKMKN</sequence>
<comment type="caution">
    <text evidence="1">The sequence shown here is derived from an EMBL/GenBank/DDBJ whole genome shotgun (WGS) entry which is preliminary data.</text>
</comment>